<evidence type="ECO:0000313" key="3">
    <source>
        <dbReference type="Proteomes" id="UP000534306"/>
    </source>
</evidence>
<evidence type="ECO:0000313" key="1">
    <source>
        <dbReference type="EMBL" id="MBB6568191.1"/>
    </source>
</evidence>
<reference evidence="1 4" key="2">
    <citation type="submission" date="2020-08" db="EMBL/GenBank/DDBJ databases">
        <title>Sequencing the genomes of 1000 actinobacteria strains.</title>
        <authorList>
            <person name="Klenk H.-P."/>
        </authorList>
    </citation>
    <scope>NUCLEOTIDE SEQUENCE [LARGE SCALE GENOMIC DNA]</scope>
    <source>
        <strain evidence="1 4">DSM 15626</strain>
    </source>
</reference>
<dbReference type="PROSITE" id="PS51257">
    <property type="entry name" value="PROKAR_LIPOPROTEIN"/>
    <property type="match status" value="1"/>
</dbReference>
<sequence>MIHRLLAAALVLSLAACTSEEPKTERPIHWEKVDVGAEPVALAEHDGRILVGLKHQGAKVVPGAVLLNGSERKTIPVKPSAASPYSFEAIWYSIAWDGKQILGLGGASGGAHGNVRWTVWTGSTDTTLTEHPQTFDTFNGLSAGQMSSAVITPAGQALTGSWEGIETGLDAAIWLPQQNDKWLKQNSAKTPLQNTKSMLVGANFGTADGDGILLAGSQVRLAPNVVEQHAAVWRSQKLNQGWARTELPDSGNRGQAITARCTTSCVVTGAVDGKLAIWRLGPGKPRRLTGVPDIPVGDKDQLPQPLTNGSDDITQIFAQDNKIRILSGREGAWRVFDASGGIQGPVGQLVRAGDNFDAYLIAGGALWRAKGLL</sequence>
<comment type="caution">
    <text evidence="2">The sequence shown here is derived from an EMBL/GenBank/DDBJ whole genome shotgun (WGS) entry which is preliminary data.</text>
</comment>
<protein>
    <submittedName>
        <fullName evidence="2">Uncharacterized protein</fullName>
    </submittedName>
</protein>
<dbReference type="Proteomes" id="UP000534306">
    <property type="component" value="Unassembled WGS sequence"/>
</dbReference>
<accession>A0A7Y4NYJ6</accession>
<evidence type="ECO:0000313" key="4">
    <source>
        <dbReference type="Proteomes" id="UP000553957"/>
    </source>
</evidence>
<dbReference type="Proteomes" id="UP000553957">
    <property type="component" value="Unassembled WGS sequence"/>
</dbReference>
<evidence type="ECO:0000313" key="2">
    <source>
        <dbReference type="EMBL" id="NOL39215.1"/>
    </source>
</evidence>
<dbReference type="EMBL" id="JACHKF010000001">
    <property type="protein sequence ID" value="MBB6568191.1"/>
    <property type="molecule type" value="Genomic_DNA"/>
</dbReference>
<dbReference type="AlphaFoldDB" id="A0A7Y4NYJ6"/>
<dbReference type="RefSeq" id="WP_171670789.1">
    <property type="nucleotide sequence ID" value="NZ_BAAAGT010000003.1"/>
</dbReference>
<reference evidence="2 3" key="1">
    <citation type="submission" date="2020-05" db="EMBL/GenBank/DDBJ databases">
        <title>Genome sequence of Kribbella sandramycini ATCC 39419.</title>
        <authorList>
            <person name="Maclea K.S."/>
            <person name="Fair J.L."/>
        </authorList>
    </citation>
    <scope>NUCLEOTIDE SEQUENCE [LARGE SCALE GENOMIC DNA]</scope>
    <source>
        <strain evidence="2 3">ATCC 39419</strain>
    </source>
</reference>
<dbReference type="EMBL" id="JABJRC010000001">
    <property type="protein sequence ID" value="NOL39215.1"/>
    <property type="molecule type" value="Genomic_DNA"/>
</dbReference>
<keyword evidence="3" id="KW-1185">Reference proteome</keyword>
<organism evidence="2 3">
    <name type="scientific">Kribbella sandramycini</name>
    <dbReference type="NCBI Taxonomy" id="60450"/>
    <lineage>
        <taxon>Bacteria</taxon>
        <taxon>Bacillati</taxon>
        <taxon>Actinomycetota</taxon>
        <taxon>Actinomycetes</taxon>
        <taxon>Propionibacteriales</taxon>
        <taxon>Kribbellaceae</taxon>
        <taxon>Kribbella</taxon>
    </lineage>
</organism>
<name>A0A7Y4NYJ6_9ACTN</name>
<proteinExistence type="predicted"/>
<gene>
    <name evidence="1" type="ORF">HNR71_003828</name>
    <name evidence="2" type="ORF">HPO96_03050</name>
</gene>